<evidence type="ECO:0000259" key="2">
    <source>
        <dbReference type="PROSITE" id="PS51384"/>
    </source>
</evidence>
<dbReference type="InterPro" id="IPR050415">
    <property type="entry name" value="MRET"/>
</dbReference>
<dbReference type="InterPro" id="IPR017927">
    <property type="entry name" value="FAD-bd_FR_type"/>
</dbReference>
<dbReference type="Gene3D" id="3.10.20.30">
    <property type="match status" value="1"/>
</dbReference>
<organism evidence="3 4">
    <name type="scientific">Stutzerimonas tarimensis</name>
    <dbReference type="NCBI Taxonomy" id="1507735"/>
    <lineage>
        <taxon>Bacteria</taxon>
        <taxon>Pseudomonadati</taxon>
        <taxon>Pseudomonadota</taxon>
        <taxon>Gammaproteobacteria</taxon>
        <taxon>Pseudomonadales</taxon>
        <taxon>Pseudomonadaceae</taxon>
        <taxon>Stutzerimonas</taxon>
    </lineage>
</organism>
<dbReference type="PROSITE" id="PS51384">
    <property type="entry name" value="FAD_FR"/>
    <property type="match status" value="1"/>
</dbReference>
<keyword evidence="4" id="KW-1185">Reference proteome</keyword>
<dbReference type="InterPro" id="IPR036010">
    <property type="entry name" value="2Fe-2S_ferredoxin-like_sf"/>
</dbReference>
<evidence type="ECO:0000259" key="1">
    <source>
        <dbReference type="PROSITE" id="PS51085"/>
    </source>
</evidence>
<dbReference type="InterPro" id="IPR017938">
    <property type="entry name" value="Riboflavin_synthase-like_b-brl"/>
</dbReference>
<dbReference type="CDD" id="cd00207">
    <property type="entry name" value="fer2"/>
    <property type="match status" value="1"/>
</dbReference>
<evidence type="ECO:0000313" key="4">
    <source>
        <dbReference type="Proteomes" id="UP001595630"/>
    </source>
</evidence>
<dbReference type="Pfam" id="PF00111">
    <property type="entry name" value="Fer2"/>
    <property type="match status" value="1"/>
</dbReference>
<dbReference type="SUPFAM" id="SSF63380">
    <property type="entry name" value="Riboflavin synthase domain-like"/>
    <property type="match status" value="1"/>
</dbReference>
<gene>
    <name evidence="3" type="ORF">ACFOMF_02505</name>
</gene>
<dbReference type="InterPro" id="IPR012675">
    <property type="entry name" value="Beta-grasp_dom_sf"/>
</dbReference>
<accession>A0ABV7T0K4</accession>
<dbReference type="Gene3D" id="3.40.50.80">
    <property type="entry name" value="Nucleotide-binding domain of ferredoxin-NADP reductase (FNR) module"/>
    <property type="match status" value="1"/>
</dbReference>
<feature type="domain" description="2Fe-2S ferredoxin-type" evidence="1">
    <location>
        <begin position="1"/>
        <end position="88"/>
    </location>
</feature>
<dbReference type="PANTHER" id="PTHR47354">
    <property type="entry name" value="NADH OXIDOREDUCTASE HCR"/>
    <property type="match status" value="1"/>
</dbReference>
<dbReference type="SUPFAM" id="SSF54292">
    <property type="entry name" value="2Fe-2S ferredoxin-like"/>
    <property type="match status" value="1"/>
</dbReference>
<name>A0ABV7T0K4_9GAMM</name>
<protein>
    <submittedName>
        <fullName evidence="3">Iron-sulfur-binding ferredoxin reductase</fullName>
    </submittedName>
</protein>
<sequence length="304" mass="32709">MPELSCQGRRWTVPQGANLLDALLQAGIEVPYGCRAGSCQSCQVRCVAGVPEDARPEALDAARRAQGWRLACQCRLSGDLEVDDPQQAGTAAGVDDLTWLGGEVLRLRLVPERPLAYRAGQQLVLRLGETARPCSLASLPGEGPWLEFHLACAHAGAFCDGARRLKPGDRLELGALIDGALHYDPTWTDQPLLLLAHGIGLAPLWAVLREALRQGHSGPIRLLQMGAHYLAEPLADLAQVHGTLQVELLEGEELPPGFRMTRRTIALVCGHRAFAEACAKRLFLAGVPRGQVFVEAFADDAGDS</sequence>
<dbReference type="PANTHER" id="PTHR47354:SF3">
    <property type="entry name" value="OXIDOREDUCTASE-RELATED"/>
    <property type="match status" value="1"/>
</dbReference>
<dbReference type="Gene3D" id="2.40.30.10">
    <property type="entry name" value="Translation factors"/>
    <property type="match status" value="1"/>
</dbReference>
<comment type="caution">
    <text evidence="3">The sequence shown here is derived from an EMBL/GenBank/DDBJ whole genome shotgun (WGS) entry which is preliminary data.</text>
</comment>
<reference evidence="4" key="1">
    <citation type="journal article" date="2019" name="Int. J. Syst. Evol. Microbiol.">
        <title>The Global Catalogue of Microorganisms (GCM) 10K type strain sequencing project: providing services to taxonomists for standard genome sequencing and annotation.</title>
        <authorList>
            <consortium name="The Broad Institute Genomics Platform"/>
            <consortium name="The Broad Institute Genome Sequencing Center for Infectious Disease"/>
            <person name="Wu L."/>
            <person name="Ma J."/>
        </authorList>
    </citation>
    <scope>NUCLEOTIDE SEQUENCE [LARGE SCALE GENOMIC DNA]</scope>
    <source>
        <strain evidence="4">KCTC 42447</strain>
    </source>
</reference>
<dbReference type="SUPFAM" id="SSF52343">
    <property type="entry name" value="Ferredoxin reductase-like, C-terminal NADP-linked domain"/>
    <property type="match status" value="1"/>
</dbReference>
<dbReference type="RefSeq" id="WP_386360883.1">
    <property type="nucleotide sequence ID" value="NZ_JBHRXZ010000003.1"/>
</dbReference>
<feature type="domain" description="FAD-binding FR-type" evidence="2">
    <location>
        <begin position="84"/>
        <end position="184"/>
    </location>
</feature>
<dbReference type="PROSITE" id="PS51085">
    <property type="entry name" value="2FE2S_FER_2"/>
    <property type="match status" value="1"/>
</dbReference>
<dbReference type="InterPro" id="IPR001041">
    <property type="entry name" value="2Fe-2S_ferredoxin-type"/>
</dbReference>
<dbReference type="EMBL" id="JBHRXZ010000003">
    <property type="protein sequence ID" value="MFC3606657.1"/>
    <property type="molecule type" value="Genomic_DNA"/>
</dbReference>
<proteinExistence type="predicted"/>
<dbReference type="Proteomes" id="UP001595630">
    <property type="component" value="Unassembled WGS sequence"/>
</dbReference>
<dbReference type="InterPro" id="IPR039261">
    <property type="entry name" value="FNR_nucleotide-bd"/>
</dbReference>
<dbReference type="NCBIfam" id="NF004317">
    <property type="entry name" value="PRK05713.1"/>
    <property type="match status" value="1"/>
</dbReference>
<evidence type="ECO:0000313" key="3">
    <source>
        <dbReference type="EMBL" id="MFC3606657.1"/>
    </source>
</evidence>